<dbReference type="OMA" id="WCQICEE"/>
<dbReference type="InterPro" id="IPR002219">
    <property type="entry name" value="PKC_DAG/PE"/>
</dbReference>
<dbReference type="FunCoup" id="A0A061FVL6">
    <property type="interactions" value="73"/>
</dbReference>
<dbReference type="EMBL" id="CM001888">
    <property type="protein sequence ID" value="EOY18849.1"/>
    <property type="molecule type" value="Genomic_DNA"/>
</dbReference>
<evidence type="ECO:0000313" key="6">
    <source>
        <dbReference type="EMBL" id="EOY18849.1"/>
    </source>
</evidence>
<dbReference type="STRING" id="3641.A0A061FVL6"/>
<dbReference type="InterPro" id="IPR053192">
    <property type="entry name" value="Vacuole_Formation_Reg"/>
</dbReference>
<evidence type="ECO:0000256" key="2">
    <source>
        <dbReference type="ARBA" id="ARBA00022737"/>
    </source>
</evidence>
<evidence type="ECO:0000259" key="5">
    <source>
        <dbReference type="PROSITE" id="PS50081"/>
    </source>
</evidence>
<dbReference type="Gramene" id="EOY18849">
    <property type="protein sequence ID" value="EOY18849"/>
    <property type="gene ID" value="TCM_043345"/>
</dbReference>
<dbReference type="InParanoid" id="A0A061FVL6"/>
<keyword evidence="7" id="KW-1185">Reference proteome</keyword>
<keyword evidence="3" id="KW-0863">Zinc-finger</keyword>
<gene>
    <name evidence="6" type="ORF">TCM_043345</name>
</gene>
<dbReference type="Pfam" id="PF03107">
    <property type="entry name" value="C1_2"/>
    <property type="match status" value="5"/>
</dbReference>
<dbReference type="PANTHER" id="PTHR32410:SF216">
    <property type="entry name" value="PHORBOL-ESTER_DAG-TYPE DOMAIN-CONTAINING PROTEIN"/>
    <property type="match status" value="1"/>
</dbReference>
<dbReference type="InterPro" id="IPR001965">
    <property type="entry name" value="Znf_PHD"/>
</dbReference>
<dbReference type="SMART" id="SM00249">
    <property type="entry name" value="PHD"/>
    <property type="match status" value="4"/>
</dbReference>
<keyword evidence="2" id="KW-0677">Repeat</keyword>
<dbReference type="HOGENOM" id="CLU_014776_3_0_1"/>
<name>A0A061FVL6_THECC</name>
<dbReference type="InterPro" id="IPR004146">
    <property type="entry name" value="DC1"/>
</dbReference>
<dbReference type="InterPro" id="IPR046349">
    <property type="entry name" value="C1-like_sf"/>
</dbReference>
<dbReference type="Proteomes" id="UP000026915">
    <property type="component" value="Chromosome 10"/>
</dbReference>
<evidence type="ECO:0000256" key="1">
    <source>
        <dbReference type="ARBA" id="ARBA00022723"/>
    </source>
</evidence>
<organism evidence="6 7">
    <name type="scientific">Theobroma cacao</name>
    <name type="common">Cacao</name>
    <name type="synonym">Cocoa</name>
    <dbReference type="NCBI Taxonomy" id="3641"/>
    <lineage>
        <taxon>Eukaryota</taxon>
        <taxon>Viridiplantae</taxon>
        <taxon>Streptophyta</taxon>
        <taxon>Embryophyta</taxon>
        <taxon>Tracheophyta</taxon>
        <taxon>Spermatophyta</taxon>
        <taxon>Magnoliopsida</taxon>
        <taxon>eudicotyledons</taxon>
        <taxon>Gunneridae</taxon>
        <taxon>Pentapetalae</taxon>
        <taxon>rosids</taxon>
        <taxon>malvids</taxon>
        <taxon>Malvales</taxon>
        <taxon>Malvaceae</taxon>
        <taxon>Byttnerioideae</taxon>
        <taxon>Theobroma</taxon>
    </lineage>
</organism>
<dbReference type="AlphaFoldDB" id="A0A061FVL6"/>
<accession>A0A061FVL6</accession>
<evidence type="ECO:0000256" key="3">
    <source>
        <dbReference type="ARBA" id="ARBA00022771"/>
    </source>
</evidence>
<dbReference type="SMART" id="SM00109">
    <property type="entry name" value="C1"/>
    <property type="match status" value="4"/>
</dbReference>
<dbReference type="eggNOG" id="ENOG502R2V0">
    <property type="taxonomic scope" value="Eukaryota"/>
</dbReference>
<keyword evidence="4" id="KW-0862">Zinc</keyword>
<reference evidence="6 7" key="1">
    <citation type="journal article" date="2013" name="Genome Biol.">
        <title>The genome sequence of the most widely cultivated cacao type and its use to identify candidate genes regulating pod color.</title>
        <authorList>
            <person name="Motamayor J.C."/>
            <person name="Mockaitis K."/>
            <person name="Schmutz J."/>
            <person name="Haiminen N."/>
            <person name="Iii D.L."/>
            <person name="Cornejo O."/>
            <person name="Findley S.D."/>
            <person name="Zheng P."/>
            <person name="Utro F."/>
            <person name="Royaert S."/>
            <person name="Saski C."/>
            <person name="Jenkins J."/>
            <person name="Podicheti R."/>
            <person name="Zhao M."/>
            <person name="Scheffler B.E."/>
            <person name="Stack J.C."/>
            <person name="Feltus F.A."/>
            <person name="Mustiga G.M."/>
            <person name="Amores F."/>
            <person name="Phillips W."/>
            <person name="Marelli J.P."/>
            <person name="May G.D."/>
            <person name="Shapiro H."/>
            <person name="Ma J."/>
            <person name="Bustamante C.D."/>
            <person name="Schnell R.J."/>
            <person name="Main D."/>
            <person name="Gilbert D."/>
            <person name="Parida L."/>
            <person name="Kuhn D.N."/>
        </authorList>
    </citation>
    <scope>NUCLEOTIDE SEQUENCE [LARGE SCALE GENOMIC DNA]</scope>
    <source>
        <strain evidence="7">cv. Matina 1-6</strain>
    </source>
</reference>
<keyword evidence="1" id="KW-0479">Metal-binding</keyword>
<proteinExistence type="predicted"/>
<dbReference type="PROSITE" id="PS50081">
    <property type="entry name" value="ZF_DAG_PE_2"/>
    <property type="match status" value="2"/>
</dbReference>
<evidence type="ECO:0000256" key="4">
    <source>
        <dbReference type="ARBA" id="ARBA00022833"/>
    </source>
</evidence>
<dbReference type="GO" id="GO:0008270">
    <property type="term" value="F:zinc ion binding"/>
    <property type="evidence" value="ECO:0007669"/>
    <property type="project" value="UniProtKB-KW"/>
</dbReference>
<protein>
    <recommendedName>
        <fullName evidence="5">Phorbol-ester/DAG-type domain-containing protein</fullName>
    </recommendedName>
</protein>
<dbReference type="PANTHER" id="PTHR32410">
    <property type="entry name" value="CYSTEINE/HISTIDINE-RICH C1 DOMAIN FAMILY PROTEIN"/>
    <property type="match status" value="1"/>
</dbReference>
<feature type="domain" description="Phorbol-ester/DAG-type" evidence="5">
    <location>
        <begin position="19"/>
        <end position="71"/>
    </location>
</feature>
<dbReference type="SUPFAM" id="SSF57889">
    <property type="entry name" value="Cysteine-rich domain"/>
    <property type="match status" value="5"/>
</dbReference>
<evidence type="ECO:0000313" key="7">
    <source>
        <dbReference type="Proteomes" id="UP000026915"/>
    </source>
</evidence>
<feature type="domain" description="Phorbol-ester/DAG-type" evidence="5">
    <location>
        <begin position="246"/>
        <end position="300"/>
    </location>
</feature>
<sequence length="681" mass="79127">MEKEKERERMENIRHFSHPHELVFNDEEQSDQSKVPCSACLESLLGRPSFGCGECEFYLHKKCAEAPLEISHSPFHRKHPTFTLKLNSLSCHMCKEHRLMFNYCCTSCPASLDIKCALRLHNIDEDFSELRYVSHEHPLAFIANPEDELQKADCHWCQKPVIDSLYVCLECRFFLHKQCAQLPTQLDHPCHRKHLLYIEDDCLVCTQCEKDHWSLFYSCLPCNLHIGIDCVRSKPRSFIEVSTDHEHSFTPLLRHDPFVCDACGTEGNYFSYICTTCYVMVHKKCTSLPRIINITRHHHCIFHNYYFQKKDLESRDCGICLTEVKIEYGNYKCLKQDCNFVAHVNCALEEGMYDIIDHVNDQDKECSERFATNSAITRVIEMNQHGEATKIKHCSHEHDLTLGNEIKKDDGKNCDACMLSISTSFFYCPECEFLLHKTCAELSKKKHLWFHRYPTTLDLADIVTCNQCYRVCSGFVYKSDKWSGTNFCLRCATIPHIFKCQGHKHSLFFDFKFEGRCNACGVTGYNGAFKCKDCTTFALDFACVTLPPEIRYKCDTHFLELTFHDENDDPEQHYCDICEEKRNPNHWFYQCAICNSSVHPKCVLEKYPFMKIKIGITFPYRVCPHYHALIFVKKSYDTCSLCCQPCQDVALECVVCTPNCTIHYDCGVGELVSFLIKRRCS</sequence>